<feature type="compositionally biased region" description="Polar residues" evidence="1">
    <location>
        <begin position="428"/>
        <end position="441"/>
    </location>
</feature>
<feature type="region of interest" description="Disordered" evidence="1">
    <location>
        <begin position="121"/>
        <end position="302"/>
    </location>
</feature>
<sequence>MKASSHVSADELLAQVNTDLSKMQLQTTVQVGKHTMAVRLSLFLLIRVLLKILDRDGDRQTRGKVQQALNYCQKKNKEGDPAFRSLAMSIQKLVRTVVGEKRWRQAEMACVVVMSKKQAHVKPQTLLKQRSKSKLGGPEKRQSAAVMAAPTQTAARSASTPAQRPLASLALTEQSSLKPASPDAMPQRSFKSSPQPASAGYIPSRAPETPPQPTSAGTMPPRVPKTSPQLASIGTLPLQVPNTLLRPTYTGTMPPRAPINTPATQTPASQLLRSQSASSVVASDGMELSSQKRQQPQQPARHVRIKSTPTVVGFFGALPSQQERGPGGAAPSTFASVVASVPRIPVATQHVRGTSRSKMPLGSTLALSHKATKGRRPHPNRSPPMPAALAATLAAAMGRGHPPARSPVAAVAAASVSTAALPSKPATLANSTRLPTMQESPPSLKDNKASAASRPDGS</sequence>
<evidence type="ECO:0000256" key="1">
    <source>
        <dbReference type="SAM" id="MobiDB-lite"/>
    </source>
</evidence>
<accession>A0A7S4J034</accession>
<dbReference type="EMBL" id="HBKQ01027296">
    <property type="protein sequence ID" value="CAE2245399.1"/>
    <property type="molecule type" value="Transcribed_RNA"/>
</dbReference>
<feature type="compositionally biased region" description="Low complexity" evidence="1">
    <location>
        <begin position="144"/>
        <end position="155"/>
    </location>
</feature>
<name>A0A7S4J034_9STRA</name>
<evidence type="ECO:0000313" key="2">
    <source>
        <dbReference type="EMBL" id="CAE2245399.1"/>
    </source>
</evidence>
<protein>
    <submittedName>
        <fullName evidence="2">Uncharacterized protein</fullName>
    </submittedName>
</protein>
<feature type="compositionally biased region" description="Low complexity" evidence="1">
    <location>
        <begin position="269"/>
        <end position="283"/>
    </location>
</feature>
<gene>
    <name evidence="2" type="ORF">OAUR00152_LOCUS18478</name>
</gene>
<feature type="compositionally biased region" description="Polar residues" evidence="1">
    <location>
        <begin position="288"/>
        <end position="298"/>
    </location>
</feature>
<proteinExistence type="predicted"/>
<feature type="region of interest" description="Disordered" evidence="1">
    <location>
        <begin position="419"/>
        <end position="458"/>
    </location>
</feature>
<dbReference type="AlphaFoldDB" id="A0A7S4J034"/>
<organism evidence="2">
    <name type="scientific">Odontella aurita</name>
    <dbReference type="NCBI Taxonomy" id="265563"/>
    <lineage>
        <taxon>Eukaryota</taxon>
        <taxon>Sar</taxon>
        <taxon>Stramenopiles</taxon>
        <taxon>Ochrophyta</taxon>
        <taxon>Bacillariophyta</taxon>
        <taxon>Mediophyceae</taxon>
        <taxon>Biddulphiophycidae</taxon>
        <taxon>Eupodiscales</taxon>
        <taxon>Odontellaceae</taxon>
        <taxon>Odontella</taxon>
    </lineage>
</organism>
<reference evidence="2" key="1">
    <citation type="submission" date="2021-01" db="EMBL/GenBank/DDBJ databases">
        <authorList>
            <person name="Corre E."/>
            <person name="Pelletier E."/>
            <person name="Niang G."/>
            <person name="Scheremetjew M."/>
            <person name="Finn R."/>
            <person name="Kale V."/>
            <person name="Holt S."/>
            <person name="Cochrane G."/>
            <person name="Meng A."/>
            <person name="Brown T."/>
            <person name="Cohen L."/>
        </authorList>
    </citation>
    <scope>NUCLEOTIDE SEQUENCE</scope>
    <source>
        <strain evidence="2">Isolate 1302-5</strain>
    </source>
</reference>